<name>A0AAV3UAV6_9ALTE</name>
<evidence type="ECO:0000256" key="1">
    <source>
        <dbReference type="ARBA" id="ARBA00022908"/>
    </source>
</evidence>
<dbReference type="InterPro" id="IPR010998">
    <property type="entry name" value="Integrase_recombinase_N"/>
</dbReference>
<evidence type="ECO:0000256" key="3">
    <source>
        <dbReference type="ARBA" id="ARBA00023172"/>
    </source>
</evidence>
<evidence type="ECO:0000259" key="6">
    <source>
        <dbReference type="PROSITE" id="PS51900"/>
    </source>
</evidence>
<dbReference type="AlphaFoldDB" id="A0AAV3UAV6"/>
<comment type="caution">
    <text evidence="7">The sequence shown here is derived from an EMBL/GenBank/DDBJ whole genome shotgun (WGS) entry which is preliminary data.</text>
</comment>
<dbReference type="SUPFAM" id="SSF56349">
    <property type="entry name" value="DNA breaking-rejoining enzymes"/>
    <property type="match status" value="1"/>
</dbReference>
<keyword evidence="2 4" id="KW-0238">DNA-binding</keyword>
<dbReference type="EMBL" id="BAABLX010000080">
    <property type="protein sequence ID" value="GAA4962335.1"/>
    <property type="molecule type" value="Genomic_DNA"/>
</dbReference>
<keyword evidence="1" id="KW-0229">DNA integration</keyword>
<evidence type="ECO:0008006" key="9">
    <source>
        <dbReference type="Google" id="ProtNLM"/>
    </source>
</evidence>
<dbReference type="Pfam" id="PF00589">
    <property type="entry name" value="Phage_integrase"/>
    <property type="match status" value="1"/>
</dbReference>
<keyword evidence="3" id="KW-0233">DNA recombination</keyword>
<proteinExistence type="predicted"/>
<dbReference type="GO" id="GO:0003677">
    <property type="term" value="F:DNA binding"/>
    <property type="evidence" value="ECO:0007669"/>
    <property type="project" value="UniProtKB-UniRule"/>
</dbReference>
<dbReference type="Gene3D" id="1.10.443.10">
    <property type="entry name" value="Intergrase catalytic core"/>
    <property type="match status" value="1"/>
</dbReference>
<dbReference type="Proteomes" id="UP001409585">
    <property type="component" value="Unassembled WGS sequence"/>
</dbReference>
<dbReference type="PROSITE" id="PS51900">
    <property type="entry name" value="CB"/>
    <property type="match status" value="1"/>
</dbReference>
<dbReference type="GO" id="GO:0015074">
    <property type="term" value="P:DNA integration"/>
    <property type="evidence" value="ECO:0007669"/>
    <property type="project" value="UniProtKB-KW"/>
</dbReference>
<gene>
    <name evidence="7" type="ORF">GCM10025791_50060</name>
</gene>
<dbReference type="InterPro" id="IPR011010">
    <property type="entry name" value="DNA_brk_join_enz"/>
</dbReference>
<dbReference type="Gene3D" id="1.10.150.130">
    <property type="match status" value="1"/>
</dbReference>
<evidence type="ECO:0000313" key="7">
    <source>
        <dbReference type="EMBL" id="GAA4962335.1"/>
    </source>
</evidence>
<reference evidence="8" key="1">
    <citation type="journal article" date="2019" name="Int. J. Syst. Evol. Microbiol.">
        <title>The Global Catalogue of Microorganisms (GCM) 10K type strain sequencing project: providing services to taxonomists for standard genome sequencing and annotation.</title>
        <authorList>
            <consortium name="The Broad Institute Genomics Platform"/>
            <consortium name="The Broad Institute Genome Sequencing Center for Infectious Disease"/>
            <person name="Wu L."/>
            <person name="Ma J."/>
        </authorList>
    </citation>
    <scope>NUCLEOTIDE SEQUENCE [LARGE SCALE GENOMIC DNA]</scope>
    <source>
        <strain evidence="8">JCM 19134</strain>
    </source>
</reference>
<organism evidence="7 8">
    <name type="scientific">Halioxenophilus aromaticivorans</name>
    <dbReference type="NCBI Taxonomy" id="1306992"/>
    <lineage>
        <taxon>Bacteria</taxon>
        <taxon>Pseudomonadati</taxon>
        <taxon>Pseudomonadota</taxon>
        <taxon>Gammaproteobacteria</taxon>
        <taxon>Alteromonadales</taxon>
        <taxon>Alteromonadaceae</taxon>
        <taxon>Halioxenophilus</taxon>
    </lineage>
</organism>
<dbReference type="GO" id="GO:0006310">
    <property type="term" value="P:DNA recombination"/>
    <property type="evidence" value="ECO:0007669"/>
    <property type="project" value="UniProtKB-KW"/>
</dbReference>
<feature type="domain" description="Core-binding (CB)" evidence="6">
    <location>
        <begin position="55"/>
        <end position="144"/>
    </location>
</feature>
<keyword evidence="8" id="KW-1185">Reference proteome</keyword>
<evidence type="ECO:0000313" key="8">
    <source>
        <dbReference type="Proteomes" id="UP001409585"/>
    </source>
</evidence>
<evidence type="ECO:0000256" key="4">
    <source>
        <dbReference type="PROSITE-ProRule" id="PRU01248"/>
    </source>
</evidence>
<dbReference type="PANTHER" id="PTHR30349">
    <property type="entry name" value="PHAGE INTEGRASE-RELATED"/>
    <property type="match status" value="1"/>
</dbReference>
<dbReference type="InterPro" id="IPR044068">
    <property type="entry name" value="CB"/>
</dbReference>
<protein>
    <recommendedName>
        <fullName evidence="9">Integrase</fullName>
    </recommendedName>
</protein>
<dbReference type="InterPro" id="IPR013762">
    <property type="entry name" value="Integrase-like_cat_sf"/>
</dbReference>
<sequence length="357" mass="40524">MQTDGLIRAEEIELAAHKWAYREPAHFKLRDAQKTKAHFISIAKQWLGFMNRLRPAPEPLYVPFIEAFADYMYRDRGLSDMTIRSECGHIRAFLSRYAVNNDLSSITIKQIDEAIARKGYRDGCTRNSIGFYAASLRAFFRYVEMNGWCSPGLAAAIIAPRVYQHELVPSGPPWGVVQQILASCSGDRPVCIRDRAILMLFAIYGLRSGEVQRLRLEDLDWDQERINIVRPKPRTTQQYPLIRPVGEAILRYLKEVRLQRPSRYIFLTLRAPYGPLSGSALWKVVSDRLRPLGVPIRHYGPHSIRHACATHLLANGLSMKEIGDHLGHRDPASTSVYAKVDIAGLREVAEFDLGGLL</sequence>
<dbReference type="PANTHER" id="PTHR30349:SF90">
    <property type="entry name" value="TYROSINE RECOMBINASE XERD"/>
    <property type="match status" value="1"/>
</dbReference>
<accession>A0AAV3UAV6</accession>
<dbReference type="CDD" id="cd01188">
    <property type="entry name" value="INT_RitA_C_like"/>
    <property type="match status" value="1"/>
</dbReference>
<dbReference type="InterPro" id="IPR002104">
    <property type="entry name" value="Integrase_catalytic"/>
</dbReference>
<feature type="domain" description="Tyr recombinase" evidence="5">
    <location>
        <begin position="166"/>
        <end position="350"/>
    </location>
</feature>
<dbReference type="PROSITE" id="PS51898">
    <property type="entry name" value="TYR_RECOMBINASE"/>
    <property type="match status" value="1"/>
</dbReference>
<evidence type="ECO:0000259" key="5">
    <source>
        <dbReference type="PROSITE" id="PS51898"/>
    </source>
</evidence>
<evidence type="ECO:0000256" key="2">
    <source>
        <dbReference type="ARBA" id="ARBA00023125"/>
    </source>
</evidence>
<dbReference type="InterPro" id="IPR050090">
    <property type="entry name" value="Tyrosine_recombinase_XerCD"/>
</dbReference>